<organism evidence="7 8">
    <name type="scientific">Streptomyces humidus</name>
    <dbReference type="NCBI Taxonomy" id="52259"/>
    <lineage>
        <taxon>Bacteria</taxon>
        <taxon>Bacillati</taxon>
        <taxon>Actinomycetota</taxon>
        <taxon>Actinomycetes</taxon>
        <taxon>Kitasatosporales</taxon>
        <taxon>Streptomycetaceae</taxon>
        <taxon>Streptomyces</taxon>
    </lineage>
</organism>
<comment type="pathway">
    <text evidence="4">Amino-acid biosynthesis.</text>
</comment>
<proteinExistence type="inferred from homology"/>
<evidence type="ECO:0000313" key="7">
    <source>
        <dbReference type="EMBL" id="GGR80966.1"/>
    </source>
</evidence>
<sequence>MPTTPTPGTAAATLPTALHAGPPGPWRVNVDVRHGTVTSLPGLPPGRLLADLLDDDVPTAVIDLDRSTGTSTSTALLETAVRHHPGRLWAGGRLAPRDPAVRRLLDAGAAGVLLGSTGLLPDGRLDPHAWPDFTTLADAGQLMLSLDAVDGRIVTDGFTRTTNVALTDALDALLDATGGTQPVLITDARAATHRTPPPWQVLDRLAGRHPHAFLWYAGGLSGWADLTRLWHAGWGAVVGRAYLTAPRGLPDAEGRLHRTPPTEKRT</sequence>
<reference evidence="7" key="1">
    <citation type="journal article" date="2014" name="Int. J. Syst. Evol. Microbiol.">
        <title>Complete genome sequence of Corynebacterium casei LMG S-19264T (=DSM 44701T), isolated from a smear-ripened cheese.</title>
        <authorList>
            <consortium name="US DOE Joint Genome Institute (JGI-PGF)"/>
            <person name="Walter F."/>
            <person name="Albersmeier A."/>
            <person name="Kalinowski J."/>
            <person name="Ruckert C."/>
        </authorList>
    </citation>
    <scope>NUCLEOTIDE SEQUENCE</scope>
    <source>
        <strain evidence="7">JCM 4386</strain>
    </source>
</reference>
<dbReference type="EMBL" id="BMTL01000007">
    <property type="protein sequence ID" value="GGR80966.1"/>
    <property type="molecule type" value="Genomic_DNA"/>
</dbReference>
<evidence type="ECO:0000256" key="5">
    <source>
        <dbReference type="RuleBase" id="RU003657"/>
    </source>
</evidence>
<evidence type="ECO:0000256" key="1">
    <source>
        <dbReference type="ARBA" id="ARBA00009667"/>
    </source>
</evidence>
<comment type="similarity">
    <text evidence="1 5">Belongs to the HisA/HisF family.</text>
</comment>
<gene>
    <name evidence="7" type="ORF">GCM10010269_20150</name>
</gene>
<dbReference type="InterPro" id="IPR011060">
    <property type="entry name" value="RibuloseP-bd_barrel"/>
</dbReference>
<dbReference type="Gene3D" id="3.20.20.70">
    <property type="entry name" value="Aldolase class I"/>
    <property type="match status" value="1"/>
</dbReference>
<keyword evidence="3 5" id="KW-0368">Histidine biosynthesis</keyword>
<evidence type="ECO:0000313" key="8">
    <source>
        <dbReference type="Proteomes" id="UP000606194"/>
    </source>
</evidence>
<dbReference type="AlphaFoldDB" id="A0A918FTV4"/>
<feature type="compositionally biased region" description="Low complexity" evidence="6">
    <location>
        <begin position="1"/>
        <end position="21"/>
    </location>
</feature>
<keyword evidence="8" id="KW-1185">Reference proteome</keyword>
<dbReference type="GO" id="GO:0000105">
    <property type="term" value="P:L-histidine biosynthetic process"/>
    <property type="evidence" value="ECO:0007669"/>
    <property type="project" value="UniProtKB-KW"/>
</dbReference>
<accession>A0A918FTV4</accession>
<evidence type="ECO:0000256" key="2">
    <source>
        <dbReference type="ARBA" id="ARBA00022605"/>
    </source>
</evidence>
<keyword evidence="2 5" id="KW-0028">Amino-acid biosynthesis</keyword>
<comment type="caution">
    <text evidence="7">The sequence shown here is derived from an EMBL/GenBank/DDBJ whole genome shotgun (WGS) entry which is preliminary data.</text>
</comment>
<dbReference type="Proteomes" id="UP000606194">
    <property type="component" value="Unassembled WGS sequence"/>
</dbReference>
<evidence type="ECO:0000256" key="6">
    <source>
        <dbReference type="SAM" id="MobiDB-lite"/>
    </source>
</evidence>
<protein>
    <submittedName>
        <fullName evidence="7">Uncharacterized protein</fullName>
    </submittedName>
</protein>
<evidence type="ECO:0000256" key="4">
    <source>
        <dbReference type="ARBA" id="ARBA00029440"/>
    </source>
</evidence>
<dbReference type="SUPFAM" id="SSF51366">
    <property type="entry name" value="Ribulose-phoshate binding barrel"/>
    <property type="match status" value="1"/>
</dbReference>
<name>A0A918FTV4_9ACTN</name>
<dbReference type="InterPro" id="IPR013785">
    <property type="entry name" value="Aldolase_TIM"/>
</dbReference>
<feature type="region of interest" description="Disordered" evidence="6">
    <location>
        <begin position="1"/>
        <end position="23"/>
    </location>
</feature>
<evidence type="ECO:0000256" key="3">
    <source>
        <dbReference type="ARBA" id="ARBA00023102"/>
    </source>
</evidence>
<dbReference type="Pfam" id="PF00977">
    <property type="entry name" value="His_biosynth"/>
    <property type="match status" value="1"/>
</dbReference>
<dbReference type="RefSeq" id="WP_190148920.1">
    <property type="nucleotide sequence ID" value="NZ_BMTL01000007.1"/>
</dbReference>
<dbReference type="InterPro" id="IPR006062">
    <property type="entry name" value="His_biosynth"/>
</dbReference>
<reference evidence="7" key="2">
    <citation type="submission" date="2020-09" db="EMBL/GenBank/DDBJ databases">
        <authorList>
            <person name="Sun Q."/>
            <person name="Ohkuma M."/>
        </authorList>
    </citation>
    <scope>NUCLEOTIDE SEQUENCE</scope>
    <source>
        <strain evidence="7">JCM 4386</strain>
    </source>
</reference>